<proteinExistence type="predicted"/>
<protein>
    <submittedName>
        <fullName evidence="2">Uncharacterized protein</fullName>
    </submittedName>
</protein>
<reference evidence="2" key="1">
    <citation type="submission" date="2021-08" db="EMBL/GenBank/DDBJ databases">
        <title>Complete genome sequence of Pseudomonas phytophila.</title>
        <authorList>
            <person name="Weir B.S."/>
            <person name="Templeton M.D."/>
            <person name="Arshed S."/>
            <person name="Andersen M.T."/>
            <person name="Jayaraman J."/>
        </authorList>
    </citation>
    <scope>NUCLEOTIDE SEQUENCE</scope>
    <source>
        <strain evidence="2">ICMP 23753</strain>
    </source>
</reference>
<evidence type="ECO:0000313" key="2">
    <source>
        <dbReference type="EMBL" id="UXZ97757.1"/>
    </source>
</evidence>
<evidence type="ECO:0000313" key="3">
    <source>
        <dbReference type="Proteomes" id="UP001063228"/>
    </source>
</evidence>
<evidence type="ECO:0000256" key="1">
    <source>
        <dbReference type="SAM" id="MobiDB-lite"/>
    </source>
</evidence>
<dbReference type="Proteomes" id="UP001063228">
    <property type="component" value="Chromosome"/>
</dbReference>
<dbReference type="RefSeq" id="WP_231676168.1">
    <property type="nucleotide sequence ID" value="NZ_CP081201.1"/>
</dbReference>
<keyword evidence="3" id="KW-1185">Reference proteome</keyword>
<accession>A0ABY6FIJ5</accession>
<organism evidence="2 3">
    <name type="scientific">Pseudomonas phytophila</name>
    <dbReference type="NCBI Taxonomy" id="2867264"/>
    <lineage>
        <taxon>Bacteria</taxon>
        <taxon>Pseudomonadati</taxon>
        <taxon>Pseudomonadota</taxon>
        <taxon>Gammaproteobacteria</taxon>
        <taxon>Pseudomonadales</taxon>
        <taxon>Pseudomonadaceae</taxon>
        <taxon>Pseudomonas</taxon>
    </lineage>
</organism>
<feature type="region of interest" description="Disordered" evidence="1">
    <location>
        <begin position="25"/>
        <end position="47"/>
    </location>
</feature>
<name>A0ABY6FIJ5_9PSED</name>
<dbReference type="EMBL" id="CP081201">
    <property type="protein sequence ID" value="UXZ97757.1"/>
    <property type="molecule type" value="Genomic_DNA"/>
</dbReference>
<gene>
    <name evidence="2" type="ORF">K3169_07705</name>
</gene>
<feature type="compositionally biased region" description="Basic and acidic residues" evidence="1">
    <location>
        <begin position="25"/>
        <end position="41"/>
    </location>
</feature>
<sequence length="47" mass="5483">MTIGIDGKFRWFNDVTVRACLPNMTEKKPSTGTKHNIERLRITPPRR</sequence>